<protein>
    <submittedName>
        <fullName evidence="1">Phage tail protein</fullName>
    </submittedName>
</protein>
<dbReference type="EMBL" id="SDCJ01000016">
    <property type="protein sequence ID" value="TCX36646.1"/>
    <property type="molecule type" value="Genomic_DNA"/>
</dbReference>
<proteinExistence type="predicted"/>
<evidence type="ECO:0000313" key="1">
    <source>
        <dbReference type="EMBL" id="TCX36646.1"/>
    </source>
</evidence>
<dbReference type="Pfam" id="PF05939">
    <property type="entry name" value="Phage_min_tail"/>
    <property type="match status" value="1"/>
</dbReference>
<organism evidence="1">
    <name type="scientific">Klebsiella pneumoniae</name>
    <dbReference type="NCBI Taxonomy" id="573"/>
    <lineage>
        <taxon>Bacteria</taxon>
        <taxon>Pseudomonadati</taxon>
        <taxon>Pseudomonadota</taxon>
        <taxon>Gammaproteobacteria</taxon>
        <taxon>Enterobacterales</taxon>
        <taxon>Enterobacteriaceae</taxon>
        <taxon>Klebsiella/Raoultella group</taxon>
        <taxon>Klebsiella</taxon>
        <taxon>Klebsiella pneumoniae complex</taxon>
    </lineage>
</organism>
<name>A0A483ISN6_KLEPN</name>
<gene>
    <name evidence="1" type="ORF">ETE75_20515</name>
</gene>
<dbReference type="RefSeq" id="WP_009484925.1">
    <property type="nucleotide sequence ID" value="NZ_BQHA01000040.1"/>
</dbReference>
<dbReference type="InterPro" id="IPR010265">
    <property type="entry name" value="Phage_lambda_TipM"/>
</dbReference>
<dbReference type="AlphaFoldDB" id="A0A483ISN6"/>
<reference evidence="1" key="1">
    <citation type="submission" date="2019-01" db="EMBL/GenBank/DDBJ databases">
        <authorList>
            <person name="Lista F."/>
            <person name="Anselmo A."/>
        </authorList>
    </citation>
    <scope>NUCLEOTIDE SEQUENCE</scope>
    <source>
        <strain evidence="1">13S</strain>
    </source>
</reference>
<accession>A0A483ISN6</accession>
<sequence length="111" mass="13047">MARQTFNWFPDFESEKTVKPEVTVLKFGDDYEQRQSAGLNRIKEEWALTFKRPYSIGNAIDDFLTARGAVESFYWTTPRNKKIICVCDSHTVKRYPGYLEISCTFRQVFES</sequence>
<comment type="caution">
    <text evidence="1">The sequence shown here is derived from an EMBL/GenBank/DDBJ whole genome shotgun (WGS) entry which is preliminary data.</text>
</comment>